<dbReference type="InterPro" id="IPR004090">
    <property type="entry name" value="Chemotax_Me-accpt_rcpt"/>
</dbReference>
<dbReference type="Gene3D" id="3.30.450.20">
    <property type="entry name" value="PAS domain"/>
    <property type="match status" value="1"/>
</dbReference>
<evidence type="ECO:0000256" key="1">
    <source>
        <dbReference type="ARBA" id="ARBA00004429"/>
    </source>
</evidence>
<feature type="domain" description="Methyl-accepting transducer" evidence="13">
    <location>
        <begin position="460"/>
        <end position="696"/>
    </location>
</feature>
<dbReference type="Pfam" id="PF02203">
    <property type="entry name" value="TarH"/>
    <property type="match status" value="1"/>
</dbReference>
<gene>
    <name evidence="17" type="ORF">CH338_24325</name>
</gene>
<sequence>MRSNLPVSNTEHVLPDGTLIVSKTDKKGKITFVNDQFVAASGFSEAELMGQPHNIVRHPDMPVEAFANLWDTIETGRPWAGAVKNRRKNGDFYWVMASVTPIWENDQIAGYQSVRSKLTAEQRADAERAYAQIRAKKPCDFALAAGLLRERSLWDRLSLFTGTMKARLVTLVAVLVGFILLVGVGGLYAARDTNAMMRSLYDDRVVPLQQLFVINDRLRDDMLALHDAITRVRAGQAPGDVAARIAANRSAIDTVWKAYLATYLTPEEKEVADAYAPKQQRFLEAGIAPALALLSARKHDALGAALVDSVDPLYAAAKSDLDRLVAIQGKESKLLLDASDRDYIVALAFVAAMLAIGLVYGGWLGLRTIQATLRPLGRLNLAMDRIARGNFTGRILIKRDDEIGQALRNIQAMQSKLAFDREFQADTERRVTVQRRQEIHKIADGFETALGQIIETVSSTSADLESSAHTLTATAQRTEEITTTVASASEEAAVNVQSVASASEQMAASVHEINRQVQESSRIADGAVQQAGRTNARVAELAQAATRIGDVVKLITAIAEQTNLLALNATIEAARAGEAGKGFAVVASEVKALAAQTAKATGDIASQIAGMQTATSESVTAIKEISGTIGRLSEIATGISAAVEEQGAATQEISRNAQQAAQGTLQVSAHVGDVQRGASETGTASEQVLTAAQALAENGARLKTEVVRFLATVRAA</sequence>
<proteinExistence type="inferred from homology"/>
<evidence type="ECO:0000259" key="16">
    <source>
        <dbReference type="PROSITE" id="PS50885"/>
    </source>
</evidence>
<evidence type="ECO:0000256" key="4">
    <source>
        <dbReference type="ARBA" id="ARBA00022500"/>
    </source>
</evidence>
<dbReference type="Gene3D" id="6.10.340.10">
    <property type="match status" value="1"/>
</dbReference>
<keyword evidence="9 11" id="KW-0807">Transducer</keyword>
<evidence type="ECO:0000256" key="10">
    <source>
        <dbReference type="ARBA" id="ARBA00029447"/>
    </source>
</evidence>
<evidence type="ECO:0000256" key="5">
    <source>
        <dbReference type="ARBA" id="ARBA00022519"/>
    </source>
</evidence>
<comment type="similarity">
    <text evidence="10">Belongs to the methyl-accepting chemotaxis (MCP) protein family.</text>
</comment>
<dbReference type="PROSITE" id="PS50111">
    <property type="entry name" value="CHEMOTAXIS_TRANSDUC_2"/>
    <property type="match status" value="1"/>
</dbReference>
<dbReference type="InterPro" id="IPR013655">
    <property type="entry name" value="PAS_fold_3"/>
</dbReference>
<dbReference type="SUPFAM" id="SSF55785">
    <property type="entry name" value="PYP-like sensor domain (PAS domain)"/>
    <property type="match status" value="1"/>
</dbReference>
<dbReference type="InterPro" id="IPR003660">
    <property type="entry name" value="HAMP_dom"/>
</dbReference>
<dbReference type="GO" id="GO:0004888">
    <property type="term" value="F:transmembrane signaling receptor activity"/>
    <property type="evidence" value="ECO:0007669"/>
    <property type="project" value="InterPro"/>
</dbReference>
<dbReference type="NCBIfam" id="TIGR00229">
    <property type="entry name" value="sensory_box"/>
    <property type="match status" value="1"/>
</dbReference>
<organism evidence="17 18">
    <name type="scientific">Rhodoplanes elegans</name>
    <dbReference type="NCBI Taxonomy" id="29408"/>
    <lineage>
        <taxon>Bacteria</taxon>
        <taxon>Pseudomonadati</taxon>
        <taxon>Pseudomonadota</taxon>
        <taxon>Alphaproteobacteria</taxon>
        <taxon>Hyphomicrobiales</taxon>
        <taxon>Nitrobacteraceae</taxon>
        <taxon>Rhodoplanes</taxon>
    </lineage>
</organism>
<comment type="caution">
    <text evidence="17">The sequence shown here is derived from an EMBL/GenBank/DDBJ whole genome shotgun (WGS) entry which is preliminary data.</text>
</comment>
<comment type="subcellular location">
    <subcellularLocation>
        <location evidence="1">Cell inner membrane</location>
        <topology evidence="1">Multi-pass membrane protein</topology>
    </subcellularLocation>
</comment>
<dbReference type="PROSITE" id="PS50885">
    <property type="entry name" value="HAMP"/>
    <property type="match status" value="1"/>
</dbReference>
<feature type="domain" description="HAMP" evidence="16">
    <location>
        <begin position="370"/>
        <end position="422"/>
    </location>
</feature>
<feature type="transmembrane region" description="Helical" evidence="12">
    <location>
        <begin position="168"/>
        <end position="190"/>
    </location>
</feature>
<keyword evidence="3" id="KW-0488">Methylation</keyword>
<dbReference type="PANTHER" id="PTHR32089:SF112">
    <property type="entry name" value="LYSOZYME-LIKE PROTEIN-RELATED"/>
    <property type="match status" value="1"/>
</dbReference>
<keyword evidence="4" id="KW-0145">Chemotaxis</keyword>
<dbReference type="RefSeq" id="WP_111359653.1">
    <property type="nucleotide sequence ID" value="NZ_NHSK01000026.1"/>
</dbReference>
<evidence type="ECO:0000256" key="9">
    <source>
        <dbReference type="ARBA" id="ARBA00023224"/>
    </source>
</evidence>
<reference evidence="17 18" key="1">
    <citation type="submission" date="2017-07" db="EMBL/GenBank/DDBJ databases">
        <title>Draft Genome Sequences of Select Purple Nonsulfur Bacteria.</title>
        <authorList>
            <person name="Lasarre B."/>
            <person name="Mckinlay J.B."/>
        </authorList>
    </citation>
    <scope>NUCLEOTIDE SEQUENCE [LARGE SCALE GENOMIC DNA]</scope>
    <source>
        <strain evidence="17 18">DSM 11907</strain>
    </source>
</reference>
<dbReference type="EMBL" id="NPEU01000432">
    <property type="protein sequence ID" value="RAI32348.1"/>
    <property type="molecule type" value="Genomic_DNA"/>
</dbReference>
<evidence type="ECO:0000259" key="15">
    <source>
        <dbReference type="PROSITE" id="PS50192"/>
    </source>
</evidence>
<feature type="domain" description="PAS" evidence="14">
    <location>
        <begin position="25"/>
        <end position="60"/>
    </location>
</feature>
<keyword evidence="7 12" id="KW-1133">Transmembrane helix</keyword>
<dbReference type="AlphaFoldDB" id="A0A327KAM6"/>
<name>A0A327KAM6_9BRAD</name>
<dbReference type="PANTHER" id="PTHR32089">
    <property type="entry name" value="METHYL-ACCEPTING CHEMOTAXIS PROTEIN MCPB"/>
    <property type="match status" value="1"/>
</dbReference>
<dbReference type="Proteomes" id="UP000248863">
    <property type="component" value="Unassembled WGS sequence"/>
</dbReference>
<evidence type="ECO:0000256" key="3">
    <source>
        <dbReference type="ARBA" id="ARBA00022481"/>
    </source>
</evidence>
<dbReference type="InterPro" id="IPR000014">
    <property type="entry name" value="PAS"/>
</dbReference>
<evidence type="ECO:0000256" key="6">
    <source>
        <dbReference type="ARBA" id="ARBA00022692"/>
    </source>
</evidence>
<dbReference type="Pfam" id="PF08447">
    <property type="entry name" value="PAS_3"/>
    <property type="match status" value="1"/>
</dbReference>
<dbReference type="InterPro" id="IPR035965">
    <property type="entry name" value="PAS-like_dom_sf"/>
</dbReference>
<dbReference type="InterPro" id="IPR000727">
    <property type="entry name" value="T_SNARE_dom"/>
</dbReference>
<feature type="transmembrane region" description="Helical" evidence="12">
    <location>
        <begin position="343"/>
        <end position="366"/>
    </location>
</feature>
<keyword evidence="18" id="KW-1185">Reference proteome</keyword>
<keyword evidence="6 12" id="KW-0812">Transmembrane</keyword>
<evidence type="ECO:0000313" key="18">
    <source>
        <dbReference type="Proteomes" id="UP000248863"/>
    </source>
</evidence>
<dbReference type="InterPro" id="IPR003122">
    <property type="entry name" value="Tar_rcpt_lig-bd"/>
</dbReference>
<dbReference type="GO" id="GO:0006935">
    <property type="term" value="P:chemotaxis"/>
    <property type="evidence" value="ECO:0007669"/>
    <property type="project" value="UniProtKB-KW"/>
</dbReference>
<dbReference type="PROSITE" id="PS50112">
    <property type="entry name" value="PAS"/>
    <property type="match status" value="1"/>
</dbReference>
<dbReference type="GO" id="GO:0007165">
    <property type="term" value="P:signal transduction"/>
    <property type="evidence" value="ECO:0007669"/>
    <property type="project" value="UniProtKB-KW"/>
</dbReference>
<accession>A0A327KAM6</accession>
<dbReference type="Gene3D" id="1.10.287.950">
    <property type="entry name" value="Methyl-accepting chemotaxis protein"/>
    <property type="match status" value="1"/>
</dbReference>
<evidence type="ECO:0000256" key="8">
    <source>
        <dbReference type="ARBA" id="ARBA00023136"/>
    </source>
</evidence>
<dbReference type="CDD" id="cd06225">
    <property type="entry name" value="HAMP"/>
    <property type="match status" value="1"/>
</dbReference>
<dbReference type="PROSITE" id="PS50192">
    <property type="entry name" value="T_SNARE"/>
    <property type="match status" value="1"/>
</dbReference>
<dbReference type="PRINTS" id="PR00260">
    <property type="entry name" value="CHEMTRNSDUCR"/>
</dbReference>
<evidence type="ECO:0000313" key="17">
    <source>
        <dbReference type="EMBL" id="RAI32348.1"/>
    </source>
</evidence>
<dbReference type="Pfam" id="PF00015">
    <property type="entry name" value="MCPsignal"/>
    <property type="match status" value="1"/>
</dbReference>
<dbReference type="SMART" id="SM00283">
    <property type="entry name" value="MA"/>
    <property type="match status" value="1"/>
</dbReference>
<keyword evidence="5" id="KW-0997">Cell inner membrane</keyword>
<evidence type="ECO:0000256" key="7">
    <source>
        <dbReference type="ARBA" id="ARBA00022989"/>
    </source>
</evidence>
<dbReference type="InterPro" id="IPR004089">
    <property type="entry name" value="MCPsignal_dom"/>
</dbReference>
<keyword evidence="2" id="KW-1003">Cell membrane</keyword>
<evidence type="ECO:0000259" key="14">
    <source>
        <dbReference type="PROSITE" id="PS50112"/>
    </source>
</evidence>
<dbReference type="Pfam" id="PF00672">
    <property type="entry name" value="HAMP"/>
    <property type="match status" value="1"/>
</dbReference>
<dbReference type="SUPFAM" id="SSF158472">
    <property type="entry name" value="HAMP domain-like"/>
    <property type="match status" value="1"/>
</dbReference>
<dbReference type="SUPFAM" id="SSF58104">
    <property type="entry name" value="Methyl-accepting chemotaxis protein (MCP) signaling domain"/>
    <property type="match status" value="1"/>
</dbReference>
<evidence type="ECO:0000256" key="11">
    <source>
        <dbReference type="PROSITE-ProRule" id="PRU00284"/>
    </source>
</evidence>
<evidence type="ECO:0000259" key="13">
    <source>
        <dbReference type="PROSITE" id="PS50111"/>
    </source>
</evidence>
<dbReference type="SMART" id="SM00304">
    <property type="entry name" value="HAMP"/>
    <property type="match status" value="1"/>
</dbReference>
<evidence type="ECO:0000256" key="2">
    <source>
        <dbReference type="ARBA" id="ARBA00022475"/>
    </source>
</evidence>
<dbReference type="GO" id="GO:0005886">
    <property type="term" value="C:plasma membrane"/>
    <property type="evidence" value="ECO:0007669"/>
    <property type="project" value="UniProtKB-SubCell"/>
</dbReference>
<keyword evidence="8 12" id="KW-0472">Membrane</keyword>
<evidence type="ECO:0000256" key="12">
    <source>
        <dbReference type="SAM" id="Phobius"/>
    </source>
</evidence>
<dbReference type="CDD" id="cd00130">
    <property type="entry name" value="PAS"/>
    <property type="match status" value="1"/>
</dbReference>
<protein>
    <submittedName>
        <fullName evidence="17">Chemotaxis protein</fullName>
    </submittedName>
</protein>
<feature type="domain" description="T-SNARE coiled-coil homology" evidence="15">
    <location>
        <begin position="612"/>
        <end position="674"/>
    </location>
</feature>
<dbReference type="OrthoDB" id="8320983at2"/>